<name>A0A2J6R9B3_HYAVF</name>
<feature type="compositionally biased region" description="Polar residues" evidence="1">
    <location>
        <begin position="570"/>
        <end position="581"/>
    </location>
</feature>
<dbReference type="AlphaFoldDB" id="A0A2J6R9B3"/>
<evidence type="ECO:0000313" key="3">
    <source>
        <dbReference type="Proteomes" id="UP000235786"/>
    </source>
</evidence>
<accession>A0A2J6R9B3</accession>
<keyword evidence="3" id="KW-1185">Reference proteome</keyword>
<protein>
    <submittedName>
        <fullName evidence="2">Uncharacterized protein</fullName>
    </submittedName>
</protein>
<feature type="compositionally biased region" description="Basic and acidic residues" evidence="1">
    <location>
        <begin position="584"/>
        <end position="599"/>
    </location>
</feature>
<feature type="compositionally biased region" description="Low complexity" evidence="1">
    <location>
        <begin position="285"/>
        <end position="306"/>
    </location>
</feature>
<reference evidence="2 3" key="1">
    <citation type="submission" date="2016-04" db="EMBL/GenBank/DDBJ databases">
        <title>A degradative enzymes factory behind the ericoid mycorrhizal symbiosis.</title>
        <authorList>
            <consortium name="DOE Joint Genome Institute"/>
            <person name="Martino E."/>
            <person name="Morin E."/>
            <person name="Grelet G."/>
            <person name="Kuo A."/>
            <person name="Kohler A."/>
            <person name="Daghino S."/>
            <person name="Barry K."/>
            <person name="Choi C."/>
            <person name="Cichocki N."/>
            <person name="Clum A."/>
            <person name="Copeland A."/>
            <person name="Hainaut M."/>
            <person name="Haridas S."/>
            <person name="Labutti K."/>
            <person name="Lindquist E."/>
            <person name="Lipzen A."/>
            <person name="Khouja H.-R."/>
            <person name="Murat C."/>
            <person name="Ohm R."/>
            <person name="Olson A."/>
            <person name="Spatafora J."/>
            <person name="Veneault-Fourrey C."/>
            <person name="Henrissat B."/>
            <person name="Grigoriev I."/>
            <person name="Martin F."/>
            <person name="Perotto S."/>
        </authorList>
    </citation>
    <scope>NUCLEOTIDE SEQUENCE [LARGE SCALE GENOMIC DNA]</scope>
    <source>
        <strain evidence="2 3">F</strain>
    </source>
</reference>
<organism evidence="2 3">
    <name type="scientific">Hyaloscypha variabilis (strain UAMH 11265 / GT02V1 / F)</name>
    <name type="common">Meliniomyces variabilis</name>
    <dbReference type="NCBI Taxonomy" id="1149755"/>
    <lineage>
        <taxon>Eukaryota</taxon>
        <taxon>Fungi</taxon>
        <taxon>Dikarya</taxon>
        <taxon>Ascomycota</taxon>
        <taxon>Pezizomycotina</taxon>
        <taxon>Leotiomycetes</taxon>
        <taxon>Helotiales</taxon>
        <taxon>Hyaloscyphaceae</taxon>
        <taxon>Hyaloscypha</taxon>
        <taxon>Hyaloscypha variabilis</taxon>
    </lineage>
</organism>
<feature type="compositionally biased region" description="Polar residues" evidence="1">
    <location>
        <begin position="1"/>
        <end position="13"/>
    </location>
</feature>
<gene>
    <name evidence="2" type="ORF">L207DRAFT_588587</name>
</gene>
<feature type="region of interest" description="Disordered" evidence="1">
    <location>
        <begin position="1"/>
        <end position="97"/>
    </location>
</feature>
<feature type="compositionally biased region" description="Acidic residues" evidence="1">
    <location>
        <begin position="55"/>
        <end position="69"/>
    </location>
</feature>
<feature type="compositionally biased region" description="Polar residues" evidence="1">
    <location>
        <begin position="150"/>
        <end position="159"/>
    </location>
</feature>
<feature type="region of interest" description="Disordered" evidence="1">
    <location>
        <begin position="276"/>
        <end position="315"/>
    </location>
</feature>
<proteinExistence type="predicted"/>
<evidence type="ECO:0000256" key="1">
    <source>
        <dbReference type="SAM" id="MobiDB-lite"/>
    </source>
</evidence>
<dbReference type="EMBL" id="KZ613953">
    <property type="protein sequence ID" value="PMD35102.1"/>
    <property type="molecule type" value="Genomic_DNA"/>
</dbReference>
<feature type="compositionally biased region" description="Basic residues" evidence="1">
    <location>
        <begin position="19"/>
        <end position="28"/>
    </location>
</feature>
<sequence>MSETSPTDTTGSKPTGRFRDRKTRKLTRRYQESLEDGEYSPWGFFSSPKMGGTSDTEDSAPEESVDNDDIMTMGAEGDGYITNDDFQDGKAGTQGREQPMLQDSAIDLFEDVLDQPTVLSGQGRFTDDSAVEVPEQLTSPREVEIANTGPPANQVSGQSLHARKEKTTSEGFALDEKTWGRAITAATGSRKRKRSTASTQSNHDLDFVEYNEEPINLDFSRCIDDPFEALEARIESQRNSTNNYDHGHPSSFPSAPSFTSAITSGRLHLPYLSISHEEPTRPKPHSANSVVVHHSNSVRSTPAQPEAAPPPPSTAPPISKAFGDVFTDFVYDDRLALASWGGTDGLGIIPIDEPLSLRNCATNLLELNRSKMEETQAVQSPWVDQNVIAPDRRVRSKTIDNASRTRLDAYHERIRSTYMRGGNPAWETWRREDDPAWELCCVRDEQAHLGYDPVPFLDPFHDILGYHGDDYAEDSYSLQITPVFRSLDSGYWPDEEAFFREKNQEMRLRGGALPEPQGEMGLDANDLAAVEGFVYDNPREESEDSVDLIKEPAQGEPSEQPVSEKPNGGPANQQPVQESGSSGKGKEREQRTEKSERELVGVSRHISVGEDMHDGCWCVGMQEIDAFRYY</sequence>
<feature type="region of interest" description="Disordered" evidence="1">
    <location>
        <begin position="144"/>
        <end position="173"/>
    </location>
</feature>
<evidence type="ECO:0000313" key="2">
    <source>
        <dbReference type="EMBL" id="PMD35102.1"/>
    </source>
</evidence>
<dbReference type="OrthoDB" id="10443317at2759"/>
<feature type="region of interest" description="Disordered" evidence="1">
    <location>
        <begin position="552"/>
        <end position="602"/>
    </location>
</feature>
<dbReference type="Proteomes" id="UP000235786">
    <property type="component" value="Unassembled WGS sequence"/>
</dbReference>